<keyword evidence="2" id="KW-1185">Reference proteome</keyword>
<dbReference type="EMBL" id="BGPR01006941">
    <property type="protein sequence ID" value="GBN23059.1"/>
    <property type="molecule type" value="Genomic_DNA"/>
</dbReference>
<proteinExistence type="predicted"/>
<dbReference type="AlphaFoldDB" id="A0A4Y2M8Q1"/>
<evidence type="ECO:0000313" key="2">
    <source>
        <dbReference type="Proteomes" id="UP000499080"/>
    </source>
</evidence>
<reference evidence="1 2" key="1">
    <citation type="journal article" date="2019" name="Sci. Rep.">
        <title>Orb-weaving spider Araneus ventricosus genome elucidates the spidroin gene catalogue.</title>
        <authorList>
            <person name="Kono N."/>
            <person name="Nakamura H."/>
            <person name="Ohtoshi R."/>
            <person name="Moran D.A.P."/>
            <person name="Shinohara A."/>
            <person name="Yoshida Y."/>
            <person name="Fujiwara M."/>
            <person name="Mori M."/>
            <person name="Tomita M."/>
            <person name="Arakawa K."/>
        </authorList>
    </citation>
    <scope>NUCLEOTIDE SEQUENCE [LARGE SCALE GENOMIC DNA]</scope>
</reference>
<name>A0A4Y2M8Q1_ARAVE</name>
<organism evidence="1 2">
    <name type="scientific">Araneus ventricosus</name>
    <name type="common">Orbweaver spider</name>
    <name type="synonym">Epeira ventricosa</name>
    <dbReference type="NCBI Taxonomy" id="182803"/>
    <lineage>
        <taxon>Eukaryota</taxon>
        <taxon>Metazoa</taxon>
        <taxon>Ecdysozoa</taxon>
        <taxon>Arthropoda</taxon>
        <taxon>Chelicerata</taxon>
        <taxon>Arachnida</taxon>
        <taxon>Araneae</taxon>
        <taxon>Araneomorphae</taxon>
        <taxon>Entelegynae</taxon>
        <taxon>Araneoidea</taxon>
        <taxon>Araneidae</taxon>
        <taxon>Araneus</taxon>
    </lineage>
</organism>
<comment type="caution">
    <text evidence="1">The sequence shown here is derived from an EMBL/GenBank/DDBJ whole genome shotgun (WGS) entry which is preliminary data.</text>
</comment>
<evidence type="ECO:0000313" key="1">
    <source>
        <dbReference type="EMBL" id="GBN23059.1"/>
    </source>
</evidence>
<accession>A0A4Y2M8Q1</accession>
<gene>
    <name evidence="1" type="ORF">AVEN_191385_1</name>
</gene>
<sequence>MTITTLELVQTSPTSALHQREDLRPTTYNLTYTRPTKTTDLQLNRVSNREVSSSEAETLPLAHCGSRLHKCFQFATKFHVGKISFSILEDRRFET</sequence>
<protein>
    <submittedName>
        <fullName evidence="1">Uncharacterized protein</fullName>
    </submittedName>
</protein>
<dbReference type="Proteomes" id="UP000499080">
    <property type="component" value="Unassembled WGS sequence"/>
</dbReference>